<gene>
    <name evidence="2" type="ORF">C1752_02874</name>
</gene>
<name>A0A2W1JNV0_9CYAN</name>
<evidence type="ECO:0000313" key="3">
    <source>
        <dbReference type="Proteomes" id="UP000248857"/>
    </source>
</evidence>
<keyword evidence="3" id="KW-1185">Reference proteome</keyword>
<accession>A0A2W1JNV0</accession>
<feature type="region of interest" description="Disordered" evidence="1">
    <location>
        <begin position="56"/>
        <end position="102"/>
    </location>
</feature>
<organism evidence="2 3">
    <name type="scientific">Acaryochloris thomasi RCC1774</name>
    <dbReference type="NCBI Taxonomy" id="1764569"/>
    <lineage>
        <taxon>Bacteria</taxon>
        <taxon>Bacillati</taxon>
        <taxon>Cyanobacteriota</taxon>
        <taxon>Cyanophyceae</taxon>
        <taxon>Acaryochloridales</taxon>
        <taxon>Acaryochloridaceae</taxon>
        <taxon>Acaryochloris</taxon>
        <taxon>Acaryochloris thomasi</taxon>
    </lineage>
</organism>
<proteinExistence type="predicted"/>
<dbReference type="EMBL" id="PQWO01000007">
    <property type="protein sequence ID" value="PZD73115.1"/>
    <property type="molecule type" value="Genomic_DNA"/>
</dbReference>
<dbReference type="Proteomes" id="UP000248857">
    <property type="component" value="Unassembled WGS sequence"/>
</dbReference>
<protein>
    <submittedName>
        <fullName evidence="2">Uncharacterized protein</fullName>
    </submittedName>
</protein>
<comment type="caution">
    <text evidence="2">The sequence shown here is derived from an EMBL/GenBank/DDBJ whole genome shotgun (WGS) entry which is preliminary data.</text>
</comment>
<reference evidence="2 3" key="1">
    <citation type="journal article" date="2018" name="Sci. Rep.">
        <title>A novel species of the marine cyanobacterium Acaryochloris with a unique pigment content and lifestyle.</title>
        <authorList>
            <person name="Partensky F."/>
            <person name="Six C."/>
            <person name="Ratin M."/>
            <person name="Garczarek L."/>
            <person name="Vaulot D."/>
            <person name="Probert I."/>
            <person name="Calteau A."/>
            <person name="Gourvil P."/>
            <person name="Marie D."/>
            <person name="Grebert T."/>
            <person name="Bouchier C."/>
            <person name="Le Panse S."/>
            <person name="Gachenot M."/>
            <person name="Rodriguez F."/>
            <person name="Garrido J.L."/>
        </authorList>
    </citation>
    <scope>NUCLEOTIDE SEQUENCE [LARGE SCALE GENOMIC DNA]</scope>
    <source>
        <strain evidence="2 3">RCC1774</strain>
    </source>
</reference>
<evidence type="ECO:0000313" key="2">
    <source>
        <dbReference type="EMBL" id="PZD73115.1"/>
    </source>
</evidence>
<evidence type="ECO:0000256" key="1">
    <source>
        <dbReference type="SAM" id="MobiDB-lite"/>
    </source>
</evidence>
<dbReference type="AlphaFoldDB" id="A0A2W1JNV0"/>
<sequence length="102" mass="11391">MPLERKMSRDNFLPDEVVELKQICFTPGRVFQPGKYISGQLPDTAFTMGLVDKLPPVKGKNNEIGDPPTGTNTDEQLPMPSKRIEFGDAPPLRTDEEDGIYL</sequence>